<dbReference type="SUPFAM" id="SSF48498">
    <property type="entry name" value="Tetracyclin repressor-like, C-terminal domain"/>
    <property type="match status" value="1"/>
</dbReference>
<dbReference type="GO" id="GO:0003700">
    <property type="term" value="F:DNA-binding transcription factor activity"/>
    <property type="evidence" value="ECO:0007669"/>
    <property type="project" value="TreeGrafter"/>
</dbReference>
<proteinExistence type="predicted"/>
<dbReference type="EMBL" id="VBUT01000006">
    <property type="protein sequence ID" value="TLF76774.1"/>
    <property type="molecule type" value="Genomic_DNA"/>
</dbReference>
<dbReference type="PANTHER" id="PTHR30055:SF226">
    <property type="entry name" value="HTH-TYPE TRANSCRIPTIONAL REGULATOR PKSA"/>
    <property type="match status" value="1"/>
</dbReference>
<evidence type="ECO:0000313" key="5">
    <source>
        <dbReference type="Proteomes" id="UP000306378"/>
    </source>
</evidence>
<dbReference type="Proteomes" id="UP000306378">
    <property type="component" value="Unassembled WGS sequence"/>
</dbReference>
<comment type="caution">
    <text evidence="4">The sequence shown here is derived from an EMBL/GenBank/DDBJ whole genome shotgun (WGS) entry which is preliminary data.</text>
</comment>
<organism evidence="4 5">
    <name type="scientific">Nocardia cyriacigeorgica</name>
    <dbReference type="NCBI Taxonomy" id="135487"/>
    <lineage>
        <taxon>Bacteria</taxon>
        <taxon>Bacillati</taxon>
        <taxon>Actinomycetota</taxon>
        <taxon>Actinomycetes</taxon>
        <taxon>Mycobacteriales</taxon>
        <taxon>Nocardiaceae</taxon>
        <taxon>Nocardia</taxon>
    </lineage>
</organism>
<dbReference type="PANTHER" id="PTHR30055">
    <property type="entry name" value="HTH-TYPE TRANSCRIPTIONAL REGULATOR RUTR"/>
    <property type="match status" value="1"/>
</dbReference>
<feature type="domain" description="HTH tetR-type" evidence="3">
    <location>
        <begin position="14"/>
        <end position="74"/>
    </location>
</feature>
<evidence type="ECO:0000259" key="3">
    <source>
        <dbReference type="PROSITE" id="PS50977"/>
    </source>
</evidence>
<protein>
    <submittedName>
        <fullName evidence="4">TetR/AcrR family transcriptional regulator</fullName>
    </submittedName>
</protein>
<dbReference type="Pfam" id="PF17932">
    <property type="entry name" value="TetR_C_24"/>
    <property type="match status" value="1"/>
</dbReference>
<dbReference type="InterPro" id="IPR001647">
    <property type="entry name" value="HTH_TetR"/>
</dbReference>
<dbReference type="Gene3D" id="1.10.10.60">
    <property type="entry name" value="Homeodomain-like"/>
    <property type="match status" value="1"/>
</dbReference>
<dbReference type="AlphaFoldDB" id="A0A5R8NMM4"/>
<dbReference type="InterPro" id="IPR036271">
    <property type="entry name" value="Tet_transcr_reg_TetR-rel_C_sf"/>
</dbReference>
<keyword evidence="1 2" id="KW-0238">DNA-binding</keyword>
<reference evidence="4 5" key="1">
    <citation type="submission" date="2019-05" db="EMBL/GenBank/DDBJ databases">
        <title>Genomes sequences of two Nocardia cyriacigeorgica environmental isolates, type strains Nocardia asteroides ATCC 19247 and Nocardia cyriacigeorgica DSM 44484.</title>
        <authorList>
            <person name="Vautrin F."/>
            <person name="Bergeron E."/>
            <person name="Dubost A."/>
            <person name="Abrouk D."/>
            <person name="Rodriguez Nava V."/>
            <person name="Pujic P."/>
        </authorList>
    </citation>
    <scope>NUCLEOTIDE SEQUENCE [LARGE SCALE GENOMIC DNA]</scope>
    <source>
        <strain evidence="4 5">EML 446</strain>
    </source>
</reference>
<dbReference type="GO" id="GO:0000976">
    <property type="term" value="F:transcription cis-regulatory region binding"/>
    <property type="evidence" value="ECO:0007669"/>
    <property type="project" value="TreeGrafter"/>
</dbReference>
<dbReference type="RefSeq" id="WP_138448941.1">
    <property type="nucleotide sequence ID" value="NZ_VBUT01000006.1"/>
</dbReference>
<dbReference type="InterPro" id="IPR050109">
    <property type="entry name" value="HTH-type_TetR-like_transc_reg"/>
</dbReference>
<evidence type="ECO:0000256" key="1">
    <source>
        <dbReference type="ARBA" id="ARBA00023125"/>
    </source>
</evidence>
<dbReference type="SUPFAM" id="SSF46689">
    <property type="entry name" value="Homeodomain-like"/>
    <property type="match status" value="1"/>
</dbReference>
<evidence type="ECO:0000256" key="2">
    <source>
        <dbReference type="PROSITE-ProRule" id="PRU00335"/>
    </source>
</evidence>
<dbReference type="InterPro" id="IPR041490">
    <property type="entry name" value="KstR2_TetR_C"/>
</dbReference>
<gene>
    <name evidence="4" type="ORF">FEK34_17980</name>
</gene>
<dbReference type="PRINTS" id="PR00455">
    <property type="entry name" value="HTHTETR"/>
</dbReference>
<accession>A0A5R8NMM4</accession>
<dbReference type="Gene3D" id="1.10.357.10">
    <property type="entry name" value="Tetracycline Repressor, domain 2"/>
    <property type="match status" value="1"/>
</dbReference>
<sequence>MPKITGSSVAEHRADVEARLVGAFGELLAERGYEQVTLRDVAERAQVSRTVIYNYHRDKTALLLAWSRHQVQHYMRLLDRELAASDDPREHLRILVVTVLAEFALSSSSAQSLAAALPPEPRAVLLDHVTPIRDRLREILARGMDRGVFRVDQDPDATADMILACMETQRLRLAGGAELSAAVRQVLPFITCGVAGDQNIAASGA</sequence>
<dbReference type="PROSITE" id="PS50977">
    <property type="entry name" value="HTH_TETR_2"/>
    <property type="match status" value="1"/>
</dbReference>
<name>A0A5R8NMM4_9NOCA</name>
<feature type="DNA-binding region" description="H-T-H motif" evidence="2">
    <location>
        <begin position="37"/>
        <end position="56"/>
    </location>
</feature>
<evidence type="ECO:0000313" key="4">
    <source>
        <dbReference type="EMBL" id="TLF76774.1"/>
    </source>
</evidence>
<dbReference type="Pfam" id="PF00440">
    <property type="entry name" value="TetR_N"/>
    <property type="match status" value="1"/>
</dbReference>
<dbReference type="InterPro" id="IPR009057">
    <property type="entry name" value="Homeodomain-like_sf"/>
</dbReference>